<comment type="caution">
    <text evidence="2">The sequence shown here is derived from an EMBL/GenBank/DDBJ whole genome shotgun (WGS) entry which is preliminary data.</text>
</comment>
<protein>
    <submittedName>
        <fullName evidence="2">Uncharacterized protein</fullName>
    </submittedName>
</protein>
<keyword evidence="3" id="KW-1185">Reference proteome</keyword>
<dbReference type="EMBL" id="CADEAL010000509">
    <property type="protein sequence ID" value="CAB1421176.1"/>
    <property type="molecule type" value="Genomic_DNA"/>
</dbReference>
<feature type="region of interest" description="Disordered" evidence="1">
    <location>
        <begin position="45"/>
        <end position="71"/>
    </location>
</feature>
<dbReference type="AlphaFoldDB" id="A0A9N7TXY8"/>
<gene>
    <name evidence="2" type="ORF">PLEPLA_LOCUS9058</name>
</gene>
<evidence type="ECO:0000256" key="1">
    <source>
        <dbReference type="SAM" id="MobiDB-lite"/>
    </source>
</evidence>
<reference evidence="2" key="1">
    <citation type="submission" date="2020-03" db="EMBL/GenBank/DDBJ databases">
        <authorList>
            <person name="Weist P."/>
        </authorList>
    </citation>
    <scope>NUCLEOTIDE SEQUENCE</scope>
</reference>
<dbReference type="Proteomes" id="UP001153269">
    <property type="component" value="Unassembled WGS sequence"/>
</dbReference>
<sequence>MASLALLAAITQYNFLDSLSWWPVYPGLDMVASCRSLLYPVQLPRKNGGENTPRTGGKRYSSPVPPMWPDSARQTSVICTEHSDARSHRRLCGEVKDGVREPGEITAQAGIACDRVHRGIALYPLRAKTATGESYIGSESA</sequence>
<name>A0A9N7TXY8_PLEPL</name>
<accession>A0A9N7TXY8</accession>
<proteinExistence type="predicted"/>
<evidence type="ECO:0000313" key="3">
    <source>
        <dbReference type="Proteomes" id="UP001153269"/>
    </source>
</evidence>
<evidence type="ECO:0000313" key="2">
    <source>
        <dbReference type="EMBL" id="CAB1421176.1"/>
    </source>
</evidence>
<organism evidence="2 3">
    <name type="scientific">Pleuronectes platessa</name>
    <name type="common">European plaice</name>
    <dbReference type="NCBI Taxonomy" id="8262"/>
    <lineage>
        <taxon>Eukaryota</taxon>
        <taxon>Metazoa</taxon>
        <taxon>Chordata</taxon>
        <taxon>Craniata</taxon>
        <taxon>Vertebrata</taxon>
        <taxon>Euteleostomi</taxon>
        <taxon>Actinopterygii</taxon>
        <taxon>Neopterygii</taxon>
        <taxon>Teleostei</taxon>
        <taxon>Neoteleostei</taxon>
        <taxon>Acanthomorphata</taxon>
        <taxon>Carangaria</taxon>
        <taxon>Pleuronectiformes</taxon>
        <taxon>Pleuronectoidei</taxon>
        <taxon>Pleuronectidae</taxon>
        <taxon>Pleuronectes</taxon>
    </lineage>
</organism>